<evidence type="ECO:0000256" key="3">
    <source>
        <dbReference type="SAM" id="SignalP"/>
    </source>
</evidence>
<evidence type="ECO:0000259" key="4">
    <source>
        <dbReference type="Pfam" id="PF13458"/>
    </source>
</evidence>
<feature type="domain" description="Leucine-binding protein" evidence="4">
    <location>
        <begin position="30"/>
        <end position="381"/>
    </location>
</feature>
<evidence type="ECO:0000256" key="2">
    <source>
        <dbReference type="ARBA" id="ARBA00022729"/>
    </source>
</evidence>
<feature type="chain" id="PRO_5012523133" evidence="3">
    <location>
        <begin position="28"/>
        <end position="394"/>
    </location>
</feature>
<organism evidence="5 6">
    <name type="scientific">Desulfopila aestuarii DSM 18488</name>
    <dbReference type="NCBI Taxonomy" id="1121416"/>
    <lineage>
        <taxon>Bacteria</taxon>
        <taxon>Pseudomonadati</taxon>
        <taxon>Thermodesulfobacteriota</taxon>
        <taxon>Desulfobulbia</taxon>
        <taxon>Desulfobulbales</taxon>
        <taxon>Desulfocapsaceae</taxon>
        <taxon>Desulfopila</taxon>
    </lineage>
</organism>
<dbReference type="OrthoDB" id="9772589at2"/>
<dbReference type="STRING" id="1121416.SAMN02745220_03069"/>
<protein>
    <submittedName>
        <fullName evidence="5">Branched-chain amino acid transport system substrate-binding protein</fullName>
    </submittedName>
</protein>
<dbReference type="Gene3D" id="3.40.50.2300">
    <property type="match status" value="2"/>
</dbReference>
<dbReference type="PANTHER" id="PTHR30483:SF6">
    <property type="entry name" value="PERIPLASMIC BINDING PROTEIN OF ABC TRANSPORTER FOR NATURAL AMINO ACIDS"/>
    <property type="match status" value="1"/>
</dbReference>
<accession>A0A1M7YAW7</accession>
<dbReference type="SUPFAM" id="SSF53822">
    <property type="entry name" value="Periplasmic binding protein-like I"/>
    <property type="match status" value="1"/>
</dbReference>
<name>A0A1M7YAW7_9BACT</name>
<dbReference type="PANTHER" id="PTHR30483">
    <property type="entry name" value="LEUCINE-SPECIFIC-BINDING PROTEIN"/>
    <property type="match status" value="1"/>
</dbReference>
<dbReference type="AlphaFoldDB" id="A0A1M7YAW7"/>
<evidence type="ECO:0000313" key="6">
    <source>
        <dbReference type="Proteomes" id="UP000184603"/>
    </source>
</evidence>
<comment type="similarity">
    <text evidence="1">Belongs to the leucine-binding protein family.</text>
</comment>
<dbReference type="Proteomes" id="UP000184603">
    <property type="component" value="Unassembled WGS sequence"/>
</dbReference>
<dbReference type="Pfam" id="PF13458">
    <property type="entry name" value="Peripla_BP_6"/>
    <property type="match status" value="1"/>
</dbReference>
<dbReference type="RefSeq" id="WP_073614497.1">
    <property type="nucleotide sequence ID" value="NZ_FRFE01000015.1"/>
</dbReference>
<dbReference type="EMBL" id="FRFE01000015">
    <property type="protein sequence ID" value="SHO49752.1"/>
    <property type="molecule type" value="Genomic_DNA"/>
</dbReference>
<proteinExistence type="inferred from homology"/>
<feature type="signal peptide" evidence="3">
    <location>
        <begin position="1"/>
        <end position="27"/>
    </location>
</feature>
<dbReference type="InterPro" id="IPR028081">
    <property type="entry name" value="Leu-bd"/>
</dbReference>
<evidence type="ECO:0000256" key="1">
    <source>
        <dbReference type="ARBA" id="ARBA00010062"/>
    </source>
</evidence>
<gene>
    <name evidence="5" type="ORF">SAMN02745220_03069</name>
</gene>
<dbReference type="CDD" id="cd06347">
    <property type="entry name" value="PBP1_ABC_LivK_ligand_binding-like"/>
    <property type="match status" value="1"/>
</dbReference>
<dbReference type="InterPro" id="IPR028082">
    <property type="entry name" value="Peripla_BP_I"/>
</dbReference>
<keyword evidence="2 3" id="KW-0732">Signal</keyword>
<dbReference type="InterPro" id="IPR051010">
    <property type="entry name" value="BCAA_transport"/>
</dbReference>
<keyword evidence="6" id="KW-1185">Reference proteome</keyword>
<evidence type="ECO:0000313" key="5">
    <source>
        <dbReference type="EMBL" id="SHO49752.1"/>
    </source>
</evidence>
<sequence>MRKRLISPAQAGLVLLLTFMFSSIGQAENTIKIGLNLAFTGGRESSGLATRAGAEMAKDTINNAGGVTIGGKKYVIEYIYADNKSNVQQAVDNVIKLITVEKVVAIIGPNDSSRAIPAGGISQSFKTPMLSPMSTNPTTTLDRPYVFRACFLDPFQGQAMANFATTEFDAKKAAVFFDIADAYPRGLADFFKTAFLAKHGEGSIVAYEDFHSNETDYSAHMKRIMASGADVLFVPQYDNQIPEIVKQAAAAGWNKPILGGDAWETSTLMEQCGDQCKGYFFTSHFAAVGAKGKSLEFVEAFKAKTGKNPTADGALGYDAASLLITAIANVGSISDNLLTARTTIKDSLASVKGFQGVTGTLDMTAGGDPIKSGVVIRINDQGAFESYKIENPEI</sequence>
<reference evidence="5 6" key="1">
    <citation type="submission" date="2016-12" db="EMBL/GenBank/DDBJ databases">
        <authorList>
            <person name="Song W.-J."/>
            <person name="Kurnit D.M."/>
        </authorList>
    </citation>
    <scope>NUCLEOTIDE SEQUENCE [LARGE SCALE GENOMIC DNA]</scope>
    <source>
        <strain evidence="5 6">DSM 18488</strain>
    </source>
</reference>